<keyword evidence="3" id="KW-1185">Reference proteome</keyword>
<feature type="transmembrane region" description="Helical" evidence="1">
    <location>
        <begin position="87"/>
        <end position="109"/>
    </location>
</feature>
<dbReference type="EMBL" id="AUBJ02000001">
    <property type="protein sequence ID" value="MCP2333048.1"/>
    <property type="molecule type" value="Genomic_DNA"/>
</dbReference>
<evidence type="ECO:0000256" key="1">
    <source>
        <dbReference type="SAM" id="Phobius"/>
    </source>
</evidence>
<comment type="caution">
    <text evidence="2">The sequence shown here is derived from an EMBL/GenBank/DDBJ whole genome shotgun (WGS) entry which is preliminary data.</text>
</comment>
<dbReference type="Proteomes" id="UP000791080">
    <property type="component" value="Unassembled WGS sequence"/>
</dbReference>
<dbReference type="RefSeq" id="WP_026417908.1">
    <property type="nucleotide sequence ID" value="NZ_AUBJ02000001.1"/>
</dbReference>
<sequence length="152" mass="16584">MTQHMPIAADDLVPTADSSRFSWFHHLKGYDEETGPVTSMVEIGPKKQLVVLRLASTMLGTIGFERGQAEQAASAIRGRVRSAVTVLHPYAVVARLYLAAAVSGVVLWLDGDRVPDWRVRFGGEAADRLAVLLEEGATMLRSPVHELASRSF</sequence>
<evidence type="ECO:0000313" key="2">
    <source>
        <dbReference type="EMBL" id="MCP2333048.1"/>
    </source>
</evidence>
<keyword evidence="1" id="KW-0472">Membrane</keyword>
<reference evidence="2 3" key="1">
    <citation type="submission" date="2022-06" db="EMBL/GenBank/DDBJ databases">
        <title>Genomic Encyclopedia of Type Strains, Phase I: the one thousand microbial genomes (KMG-I) project.</title>
        <authorList>
            <person name="Kyrpides N."/>
        </authorList>
    </citation>
    <scope>NUCLEOTIDE SEQUENCE [LARGE SCALE GENOMIC DNA]</scope>
    <source>
        <strain evidence="2 3">DSM 43889</strain>
    </source>
</reference>
<name>A0ABT1JKK9_ACTCY</name>
<protein>
    <submittedName>
        <fullName evidence="2">Uncharacterized protein</fullName>
    </submittedName>
</protein>
<evidence type="ECO:0000313" key="3">
    <source>
        <dbReference type="Proteomes" id="UP000791080"/>
    </source>
</evidence>
<accession>A0ABT1JKK9</accession>
<gene>
    <name evidence="2" type="ORF">G443_003318</name>
</gene>
<keyword evidence="1" id="KW-1133">Transmembrane helix</keyword>
<keyword evidence="1" id="KW-0812">Transmembrane</keyword>
<proteinExistence type="predicted"/>
<organism evidence="2 3">
    <name type="scientific">Actinoalloteichus caeruleus DSM 43889</name>
    <dbReference type="NCBI Taxonomy" id="1120930"/>
    <lineage>
        <taxon>Bacteria</taxon>
        <taxon>Bacillati</taxon>
        <taxon>Actinomycetota</taxon>
        <taxon>Actinomycetes</taxon>
        <taxon>Pseudonocardiales</taxon>
        <taxon>Pseudonocardiaceae</taxon>
        <taxon>Actinoalloteichus</taxon>
        <taxon>Actinoalloteichus cyanogriseus</taxon>
    </lineage>
</organism>